<sequence length="67" mass="8103">MARKSVIQREKKRQILEQKYHLIHRSSKKEISKVPSLIDKWEIHGKLESLPRNSAPIRLHRRCFIFI</sequence>
<reference evidence="6 7" key="1">
    <citation type="submission" date="2024-08" db="EMBL/GenBank/DDBJ databases">
        <title>Insights into the chromosomal genome structure of Flemingia macrophylla.</title>
        <authorList>
            <person name="Ding Y."/>
            <person name="Zhao Y."/>
            <person name="Bi W."/>
            <person name="Wu M."/>
            <person name="Zhao G."/>
            <person name="Gong Y."/>
            <person name="Li W."/>
            <person name="Zhang P."/>
        </authorList>
    </citation>
    <scope>NUCLEOTIDE SEQUENCE [LARGE SCALE GENOMIC DNA]</scope>
    <source>
        <strain evidence="6">DYQJB</strain>
        <tissue evidence="6">Leaf</tissue>
    </source>
</reference>
<evidence type="ECO:0000256" key="3">
    <source>
        <dbReference type="ARBA" id="ARBA00022884"/>
    </source>
</evidence>
<name>A0ABD1NH38_9FABA</name>
<dbReference type="AlphaFoldDB" id="A0ABD1NH38"/>
<dbReference type="GO" id="GO:0019843">
    <property type="term" value="F:rRNA binding"/>
    <property type="evidence" value="ECO:0007669"/>
    <property type="project" value="UniProtKB-KW"/>
</dbReference>
<keyword evidence="2" id="KW-0699">rRNA-binding</keyword>
<organism evidence="6 7">
    <name type="scientific">Flemingia macrophylla</name>
    <dbReference type="NCBI Taxonomy" id="520843"/>
    <lineage>
        <taxon>Eukaryota</taxon>
        <taxon>Viridiplantae</taxon>
        <taxon>Streptophyta</taxon>
        <taxon>Embryophyta</taxon>
        <taxon>Tracheophyta</taxon>
        <taxon>Spermatophyta</taxon>
        <taxon>Magnoliopsida</taxon>
        <taxon>eudicotyledons</taxon>
        <taxon>Gunneridae</taxon>
        <taxon>Pentapetalae</taxon>
        <taxon>rosids</taxon>
        <taxon>fabids</taxon>
        <taxon>Fabales</taxon>
        <taxon>Fabaceae</taxon>
        <taxon>Papilionoideae</taxon>
        <taxon>50 kb inversion clade</taxon>
        <taxon>NPAAA clade</taxon>
        <taxon>indigoferoid/millettioid clade</taxon>
        <taxon>Phaseoleae</taxon>
        <taxon>Flemingia</taxon>
    </lineage>
</organism>
<comment type="caution">
    <text evidence="6">The sequence shown here is derived from an EMBL/GenBank/DDBJ whole genome shotgun (WGS) entry which is preliminary data.</text>
</comment>
<comment type="similarity">
    <text evidence="1">Belongs to the universal ribosomal protein uS14 family.</text>
</comment>
<proteinExistence type="inferred from homology"/>
<dbReference type="PANTHER" id="PTHR19836:SF19">
    <property type="entry name" value="SMALL RIBOSOMAL SUBUNIT PROTEIN US14M"/>
    <property type="match status" value="1"/>
</dbReference>
<evidence type="ECO:0000256" key="2">
    <source>
        <dbReference type="ARBA" id="ARBA00022730"/>
    </source>
</evidence>
<accession>A0ABD1NH38</accession>
<dbReference type="GO" id="GO:1990904">
    <property type="term" value="C:ribonucleoprotein complex"/>
    <property type="evidence" value="ECO:0007669"/>
    <property type="project" value="UniProtKB-KW"/>
</dbReference>
<dbReference type="Gene3D" id="1.10.287.1480">
    <property type="match status" value="1"/>
</dbReference>
<dbReference type="SUPFAM" id="SSF57716">
    <property type="entry name" value="Glucocorticoid receptor-like (DNA-binding domain)"/>
    <property type="match status" value="1"/>
</dbReference>
<evidence type="ECO:0000256" key="4">
    <source>
        <dbReference type="ARBA" id="ARBA00022980"/>
    </source>
</evidence>
<keyword evidence="4" id="KW-0689">Ribosomal protein</keyword>
<evidence type="ECO:0000256" key="5">
    <source>
        <dbReference type="ARBA" id="ARBA00023274"/>
    </source>
</evidence>
<evidence type="ECO:0000313" key="7">
    <source>
        <dbReference type="Proteomes" id="UP001603857"/>
    </source>
</evidence>
<dbReference type="EMBL" id="JBGMDY010000001">
    <property type="protein sequence ID" value="KAL2347442.1"/>
    <property type="molecule type" value="Genomic_DNA"/>
</dbReference>
<keyword evidence="5" id="KW-0687">Ribonucleoprotein</keyword>
<evidence type="ECO:0000256" key="1">
    <source>
        <dbReference type="ARBA" id="ARBA00009083"/>
    </source>
</evidence>
<dbReference type="PANTHER" id="PTHR19836">
    <property type="entry name" value="30S RIBOSOMAL PROTEIN S14"/>
    <property type="match status" value="1"/>
</dbReference>
<dbReference type="Proteomes" id="UP001603857">
    <property type="component" value="Unassembled WGS sequence"/>
</dbReference>
<dbReference type="InterPro" id="IPR001209">
    <property type="entry name" value="Ribosomal_uS14"/>
</dbReference>
<evidence type="ECO:0008006" key="8">
    <source>
        <dbReference type="Google" id="ProtNLM"/>
    </source>
</evidence>
<dbReference type="GO" id="GO:0005840">
    <property type="term" value="C:ribosome"/>
    <property type="evidence" value="ECO:0007669"/>
    <property type="project" value="UniProtKB-KW"/>
</dbReference>
<evidence type="ECO:0000313" key="6">
    <source>
        <dbReference type="EMBL" id="KAL2347442.1"/>
    </source>
</evidence>
<dbReference type="GO" id="GO:0005737">
    <property type="term" value="C:cytoplasm"/>
    <property type="evidence" value="ECO:0007669"/>
    <property type="project" value="UniProtKB-ARBA"/>
</dbReference>
<protein>
    <recommendedName>
        <fullName evidence="8">Ribosomal protein S14</fullName>
    </recommendedName>
</protein>
<gene>
    <name evidence="6" type="ORF">Fmac_001442</name>
</gene>
<keyword evidence="3" id="KW-0694">RNA-binding</keyword>
<keyword evidence="7" id="KW-1185">Reference proteome</keyword>